<feature type="domain" description="PpiC" evidence="3">
    <location>
        <begin position="172"/>
        <end position="266"/>
    </location>
</feature>
<evidence type="ECO:0000259" key="3">
    <source>
        <dbReference type="PROSITE" id="PS50198"/>
    </source>
</evidence>
<dbReference type="PROSITE" id="PS51257">
    <property type="entry name" value="PROKAR_LIPOPROTEIN"/>
    <property type="match status" value="1"/>
</dbReference>
<evidence type="ECO:0000256" key="1">
    <source>
        <dbReference type="PROSITE-ProRule" id="PRU00278"/>
    </source>
</evidence>
<dbReference type="InterPro" id="IPR050245">
    <property type="entry name" value="PrsA_foldase"/>
</dbReference>
<dbReference type="PROSITE" id="PS50198">
    <property type="entry name" value="PPIC_PPIASE_2"/>
    <property type="match status" value="1"/>
</dbReference>
<dbReference type="InterPro" id="IPR046357">
    <property type="entry name" value="PPIase_dom_sf"/>
</dbReference>
<dbReference type="InterPro" id="IPR000297">
    <property type="entry name" value="PPIase_PpiC"/>
</dbReference>
<dbReference type="OrthoDB" id="14196at2"/>
<gene>
    <name evidence="4" type="ORF">EDD72_11835</name>
</gene>
<evidence type="ECO:0000313" key="4">
    <source>
        <dbReference type="EMBL" id="TCS80160.1"/>
    </source>
</evidence>
<keyword evidence="5" id="KW-1185">Reference proteome</keyword>
<dbReference type="RefSeq" id="WP_132769924.1">
    <property type="nucleotide sequence ID" value="NZ_SMAB01000018.1"/>
</dbReference>
<proteinExistence type="predicted"/>
<reference evidence="4 5" key="1">
    <citation type="submission" date="2019-03" db="EMBL/GenBank/DDBJ databases">
        <title>Genomic Encyclopedia of Type Strains, Phase IV (KMG-IV): sequencing the most valuable type-strain genomes for metagenomic binning, comparative biology and taxonomic classification.</title>
        <authorList>
            <person name="Goeker M."/>
        </authorList>
    </citation>
    <scope>NUCLEOTIDE SEQUENCE [LARGE SCALE GENOMIC DNA]</scope>
    <source>
        <strain evidence="4 5">DSM 23802</strain>
    </source>
</reference>
<organism evidence="4 5">
    <name type="scientific">Tepidibacillus fermentans</name>
    <dbReference type="NCBI Taxonomy" id="1281767"/>
    <lineage>
        <taxon>Bacteria</taxon>
        <taxon>Bacillati</taxon>
        <taxon>Bacillota</taxon>
        <taxon>Bacilli</taxon>
        <taxon>Bacillales</taxon>
        <taxon>Bacillaceae</taxon>
        <taxon>Tepidibacillus</taxon>
    </lineage>
</organism>
<evidence type="ECO:0000313" key="5">
    <source>
        <dbReference type="Proteomes" id="UP000295788"/>
    </source>
</evidence>
<dbReference type="SUPFAM" id="SSF109998">
    <property type="entry name" value="Triger factor/SurA peptide-binding domain-like"/>
    <property type="match status" value="1"/>
</dbReference>
<evidence type="ECO:0000256" key="2">
    <source>
        <dbReference type="SAM" id="SignalP"/>
    </source>
</evidence>
<dbReference type="SUPFAM" id="SSF54534">
    <property type="entry name" value="FKBP-like"/>
    <property type="match status" value="1"/>
</dbReference>
<accession>A0A4R3KB46</accession>
<feature type="signal peptide" evidence="2">
    <location>
        <begin position="1"/>
        <end position="23"/>
    </location>
</feature>
<dbReference type="GO" id="GO:0003755">
    <property type="term" value="F:peptidyl-prolyl cis-trans isomerase activity"/>
    <property type="evidence" value="ECO:0007669"/>
    <property type="project" value="UniProtKB-KW"/>
</dbReference>
<dbReference type="AlphaFoldDB" id="A0A4R3KB46"/>
<dbReference type="Gene3D" id="3.10.50.40">
    <property type="match status" value="1"/>
</dbReference>
<dbReference type="EMBL" id="SMAB01000018">
    <property type="protein sequence ID" value="TCS80160.1"/>
    <property type="molecule type" value="Genomic_DNA"/>
</dbReference>
<keyword evidence="2" id="KW-0732">Signal</keyword>
<dbReference type="Proteomes" id="UP000295788">
    <property type="component" value="Unassembled WGS sequence"/>
</dbReference>
<keyword evidence="1" id="KW-0413">Isomerase</keyword>
<sequence length="316" mass="36378">MSRKIKQITVFVFSVVVILTAFGCNNNQDSKKVIAEYKGGQVLQSDFDKYLNVLQFINPQVVNEIKDQNVKKQLLQQFIAERYLGTKEKLSSQNEQDVDNMFQYLKAQKMQMVGSEENYQKELKNLKITEDDIKEILKREIGIQLYFEKQITKDQLKQAFEKSQQDFTIATVSHILIGNTNRSDEEAKKRADEVLTKLKAGGDFAKLAKEYSDDPGSKDKGGTYENESVAKWVPEFKDAVLKQPIGKISDKPVKTQYGYHIIKVISRKVPTFEQLNNDDLSIIKQQLVQQKFSNFMTKELPNIITKMNLPEDKNSK</sequence>
<feature type="chain" id="PRO_5020390621" evidence="2">
    <location>
        <begin position="24"/>
        <end position="316"/>
    </location>
</feature>
<name>A0A4R3KB46_9BACI</name>
<dbReference type="InterPro" id="IPR027304">
    <property type="entry name" value="Trigger_fact/SurA_dom_sf"/>
</dbReference>
<dbReference type="PANTHER" id="PTHR47245">
    <property type="entry name" value="PEPTIDYLPROLYL ISOMERASE"/>
    <property type="match status" value="1"/>
</dbReference>
<dbReference type="Pfam" id="PF13616">
    <property type="entry name" value="Rotamase_3"/>
    <property type="match status" value="1"/>
</dbReference>
<comment type="caution">
    <text evidence="4">The sequence shown here is derived from an EMBL/GenBank/DDBJ whole genome shotgun (WGS) entry which is preliminary data.</text>
</comment>
<protein>
    <submittedName>
        <fullName evidence="4">Foldase protein PrsA</fullName>
    </submittedName>
</protein>
<keyword evidence="1" id="KW-0697">Rotamase</keyword>
<dbReference type="PANTHER" id="PTHR47245:SF2">
    <property type="entry name" value="PEPTIDYL-PROLYL CIS-TRANS ISOMERASE HP_0175-RELATED"/>
    <property type="match status" value="1"/>
</dbReference>